<dbReference type="SUPFAM" id="SSF103359">
    <property type="entry name" value="Suppressor of Fused, N-terminal domain"/>
    <property type="match status" value="1"/>
</dbReference>
<dbReference type="PANTHER" id="PTHR10928">
    <property type="entry name" value="SUPPRESSOR OF FUSED"/>
    <property type="match status" value="1"/>
</dbReference>
<name>A0A8J3Q192_9ACTN</name>
<dbReference type="Pfam" id="PF05076">
    <property type="entry name" value="SUFU"/>
    <property type="match status" value="1"/>
</dbReference>
<organism evidence="2 3">
    <name type="scientific">Planotetraspora kaengkrachanensis</name>
    <dbReference type="NCBI Taxonomy" id="575193"/>
    <lineage>
        <taxon>Bacteria</taxon>
        <taxon>Bacillati</taxon>
        <taxon>Actinomycetota</taxon>
        <taxon>Actinomycetes</taxon>
        <taxon>Streptosporangiales</taxon>
        <taxon>Streptosporangiaceae</taxon>
        <taxon>Planotetraspora</taxon>
    </lineage>
</organism>
<keyword evidence="3" id="KW-1185">Reference proteome</keyword>
<comment type="caution">
    <text evidence="2">The sequence shown here is derived from an EMBL/GenBank/DDBJ whole genome shotgun (WGS) entry which is preliminary data.</text>
</comment>
<dbReference type="InterPro" id="IPR037181">
    <property type="entry name" value="SUFU_N"/>
</dbReference>
<proteinExistence type="predicted"/>
<evidence type="ECO:0000313" key="3">
    <source>
        <dbReference type="Proteomes" id="UP000630097"/>
    </source>
</evidence>
<accession>A0A8J3Q192</accession>
<dbReference type="InterPro" id="IPR007768">
    <property type="entry name" value="Suppressor_of_fused"/>
</dbReference>
<dbReference type="RefSeq" id="WP_203888148.1">
    <property type="nucleotide sequence ID" value="NZ_BAABHH010000043.1"/>
</dbReference>
<evidence type="ECO:0000259" key="1">
    <source>
        <dbReference type="Pfam" id="PF05076"/>
    </source>
</evidence>
<dbReference type="GO" id="GO:0005737">
    <property type="term" value="C:cytoplasm"/>
    <property type="evidence" value="ECO:0007669"/>
    <property type="project" value="TreeGrafter"/>
</dbReference>
<reference evidence="2 3" key="1">
    <citation type="submission" date="2021-01" db="EMBL/GenBank/DDBJ databases">
        <title>Whole genome shotgun sequence of Planotetraspora kaengkrachanensis NBRC 104272.</title>
        <authorList>
            <person name="Komaki H."/>
            <person name="Tamura T."/>
        </authorList>
    </citation>
    <scope>NUCLEOTIDE SEQUENCE [LARGE SCALE GENOMIC DNA]</scope>
    <source>
        <strain evidence="2 3">NBRC 104272</strain>
    </source>
</reference>
<dbReference type="AlphaFoldDB" id="A0A8J3Q192"/>
<dbReference type="InterPro" id="IPR020941">
    <property type="entry name" value="SUFU-like_domain"/>
</dbReference>
<evidence type="ECO:0000313" key="2">
    <source>
        <dbReference type="EMBL" id="GIG84887.1"/>
    </source>
</evidence>
<dbReference type="PIRSF" id="PIRSF038192">
    <property type="entry name" value="Txn_reg_BtrU_prd"/>
    <property type="match status" value="1"/>
</dbReference>
<dbReference type="EMBL" id="BONV01000062">
    <property type="protein sequence ID" value="GIG84887.1"/>
    <property type="molecule type" value="Genomic_DNA"/>
</dbReference>
<dbReference type="PANTHER" id="PTHR10928:SF2">
    <property type="entry name" value="SUPPRESSOR OF FUSED HOMOLOG"/>
    <property type="match status" value="1"/>
</dbReference>
<sequence>MVDNTIAAGWDAIDAAAARLYPGVAPRHYGTLLKWSLGGPDPLDGISVYPRDDHWHFVSYGMSELYDKESEIAEESGWGFEFTFRVARGPDEAEPPMWAASFLQNLGRYVFSSANPFAPGHHIDLNGPISQENPETAIRAAAFAEDPELGTIDTPHGRLCFLQVVGLTLGEYEAIGRWDALGLLGVLRTRLPLLVTDLARDSVIDDPDLAAAIEDGARRDGSSTGGLYVQDARWKTDGRPEKMVLTFGANAAERIARALAGRLPYGRGLSIDAPGGGVRLRPGDHVTVTESGDGYVEVEIPPEVLSELTAVLHPTAGVHVLRTAPGVVVEIVRSQIRDQEGNVVEVIG</sequence>
<gene>
    <name evidence="2" type="ORF">Pka01_80140</name>
</gene>
<feature type="domain" description="Suppressor of fused-like" evidence="1">
    <location>
        <begin position="39"/>
        <end position="200"/>
    </location>
</feature>
<dbReference type="Proteomes" id="UP000630097">
    <property type="component" value="Unassembled WGS sequence"/>
</dbReference>
<dbReference type="InterPro" id="IPR017429">
    <property type="entry name" value="Suppressor_of_fused_bac"/>
</dbReference>
<protein>
    <recommendedName>
        <fullName evidence="1">Suppressor of fused-like domain-containing protein</fullName>
    </recommendedName>
</protein>